<dbReference type="PANTHER" id="PTHR11351">
    <property type="entry name" value="ACYL-COA DESATURASE"/>
    <property type="match status" value="1"/>
</dbReference>
<comment type="subcellular location">
    <subcellularLocation>
        <location evidence="1">Membrane</location>
        <topology evidence="1">Multi-pass membrane protein</topology>
    </subcellularLocation>
</comment>
<dbReference type="AlphaFoldDB" id="A0A2U9T234"/>
<evidence type="ECO:0000256" key="6">
    <source>
        <dbReference type="ARBA" id="ARBA00022989"/>
    </source>
</evidence>
<proteinExistence type="inferred from homology"/>
<feature type="transmembrane region" description="Helical" evidence="12">
    <location>
        <begin position="74"/>
        <end position="93"/>
    </location>
</feature>
<gene>
    <name evidence="14" type="ORF">C9I47_0967</name>
</gene>
<dbReference type="InterPro" id="IPR005804">
    <property type="entry name" value="FA_desaturase_dom"/>
</dbReference>
<keyword evidence="3" id="KW-0444">Lipid biosynthesis</keyword>
<feature type="transmembrane region" description="Helical" evidence="12">
    <location>
        <begin position="49"/>
        <end position="68"/>
    </location>
</feature>
<dbReference type="GO" id="GO:0016020">
    <property type="term" value="C:membrane"/>
    <property type="evidence" value="ECO:0007669"/>
    <property type="project" value="UniProtKB-SubCell"/>
</dbReference>
<dbReference type="GO" id="GO:0006633">
    <property type="term" value="P:fatty acid biosynthetic process"/>
    <property type="evidence" value="ECO:0007669"/>
    <property type="project" value="UniProtKB-KW"/>
</dbReference>
<keyword evidence="11" id="KW-0275">Fatty acid biosynthesis</keyword>
<dbReference type="GO" id="GO:0016717">
    <property type="term" value="F:oxidoreductase activity, acting on paired donors, with oxidation of a pair of donors resulting in the reduction of molecular oxygen to two molecules of water"/>
    <property type="evidence" value="ECO:0007669"/>
    <property type="project" value="InterPro"/>
</dbReference>
<keyword evidence="5" id="KW-0276">Fatty acid metabolism</keyword>
<sequence>MPSPSPTRSSFASRLVATSRRWFDTQAAFDQADREHPDGATGGRHRIDWLRAAPFIGMHLACLMVLWVGVSTTAVAVAVALYAIRMFALTGFYHRYFSHRTFRASRAVQFVFALIGASSVQRGPLWWAAHHRNHHRHADTVADPHSPSQRGFWWSHAGWFLTHDGFRTDWERIPDLARYPELRWLDRFDTVVPVLLAAALYGLGATLERFAPQLDTNGPQLLAWGFFVSTVVLFHATVTINSLAHRFGRRRFETRDDSRNNLWLALLTFGEGWHNNHHFFPGTARQGFRWWEVDLTWYGLRLLATLGLVHDLKPVPTWVLARMRS</sequence>
<keyword evidence="9" id="KW-0443">Lipid metabolism</keyword>
<accession>A0A2U9T234</accession>
<evidence type="ECO:0000256" key="9">
    <source>
        <dbReference type="ARBA" id="ARBA00023098"/>
    </source>
</evidence>
<keyword evidence="8" id="KW-0408">Iron</keyword>
<evidence type="ECO:0000256" key="5">
    <source>
        <dbReference type="ARBA" id="ARBA00022832"/>
    </source>
</evidence>
<evidence type="ECO:0000256" key="1">
    <source>
        <dbReference type="ARBA" id="ARBA00004141"/>
    </source>
</evidence>
<dbReference type="PANTHER" id="PTHR11351:SF31">
    <property type="entry name" value="DESATURASE 1, ISOFORM A-RELATED"/>
    <property type="match status" value="1"/>
</dbReference>
<dbReference type="PRINTS" id="PR00075">
    <property type="entry name" value="FACDDSATRASE"/>
</dbReference>
<dbReference type="RefSeq" id="WP_111265835.1">
    <property type="nucleotide sequence ID" value="NZ_CP029843.1"/>
</dbReference>
<dbReference type="KEGG" id="lmb:C9I47_0967"/>
<evidence type="ECO:0000313" key="15">
    <source>
        <dbReference type="Proteomes" id="UP000249447"/>
    </source>
</evidence>
<keyword evidence="10 12" id="KW-0472">Membrane</keyword>
<evidence type="ECO:0000313" key="14">
    <source>
        <dbReference type="EMBL" id="AWV06686.1"/>
    </source>
</evidence>
<evidence type="ECO:0000256" key="11">
    <source>
        <dbReference type="ARBA" id="ARBA00023160"/>
    </source>
</evidence>
<dbReference type="OrthoDB" id="19906at2"/>
<name>A0A2U9T234_9GAMM</name>
<evidence type="ECO:0000256" key="2">
    <source>
        <dbReference type="ARBA" id="ARBA00008749"/>
    </source>
</evidence>
<reference evidence="14 15" key="1">
    <citation type="submission" date="2018-05" db="EMBL/GenBank/DDBJ databases">
        <title>The complete genome of Lysobacter maris HZ9B, a marine bacterium antagonistic against terrestrial plant pathogens.</title>
        <authorList>
            <person name="Zhang X.-Q."/>
        </authorList>
    </citation>
    <scope>NUCLEOTIDE SEQUENCE [LARGE SCALE GENOMIC DNA]</scope>
    <source>
        <strain evidence="14 15">HZ9B</strain>
    </source>
</reference>
<evidence type="ECO:0000256" key="4">
    <source>
        <dbReference type="ARBA" id="ARBA00022692"/>
    </source>
</evidence>
<dbReference type="Proteomes" id="UP000249447">
    <property type="component" value="Chromosome"/>
</dbReference>
<dbReference type="CDD" id="cd03505">
    <property type="entry name" value="Delta9-FADS-like"/>
    <property type="match status" value="1"/>
</dbReference>
<evidence type="ECO:0000256" key="7">
    <source>
        <dbReference type="ARBA" id="ARBA00023002"/>
    </source>
</evidence>
<dbReference type="EMBL" id="CP029843">
    <property type="protein sequence ID" value="AWV06686.1"/>
    <property type="molecule type" value="Genomic_DNA"/>
</dbReference>
<keyword evidence="6 12" id="KW-1133">Transmembrane helix</keyword>
<feature type="domain" description="Fatty acid desaturase" evidence="13">
    <location>
        <begin position="74"/>
        <end position="297"/>
    </location>
</feature>
<evidence type="ECO:0000256" key="12">
    <source>
        <dbReference type="SAM" id="Phobius"/>
    </source>
</evidence>
<evidence type="ECO:0000256" key="3">
    <source>
        <dbReference type="ARBA" id="ARBA00022516"/>
    </source>
</evidence>
<feature type="transmembrane region" description="Helical" evidence="12">
    <location>
        <begin position="222"/>
        <end position="244"/>
    </location>
</feature>
<evidence type="ECO:0000259" key="13">
    <source>
        <dbReference type="Pfam" id="PF00487"/>
    </source>
</evidence>
<keyword evidence="15" id="KW-1185">Reference proteome</keyword>
<dbReference type="InterPro" id="IPR015876">
    <property type="entry name" value="Acyl-CoA_DS"/>
</dbReference>
<dbReference type="Pfam" id="PF00487">
    <property type="entry name" value="FA_desaturase"/>
    <property type="match status" value="1"/>
</dbReference>
<evidence type="ECO:0000256" key="8">
    <source>
        <dbReference type="ARBA" id="ARBA00023004"/>
    </source>
</evidence>
<feature type="transmembrane region" description="Helical" evidence="12">
    <location>
        <begin position="188"/>
        <end position="207"/>
    </location>
</feature>
<organism evidence="14 15">
    <name type="scientific">Marilutibacter maris</name>
    <dbReference type="NCBI Taxonomy" id="1605891"/>
    <lineage>
        <taxon>Bacteria</taxon>
        <taxon>Pseudomonadati</taxon>
        <taxon>Pseudomonadota</taxon>
        <taxon>Gammaproteobacteria</taxon>
        <taxon>Lysobacterales</taxon>
        <taxon>Lysobacteraceae</taxon>
        <taxon>Marilutibacter</taxon>
    </lineage>
</organism>
<keyword evidence="7" id="KW-0560">Oxidoreductase</keyword>
<evidence type="ECO:0000256" key="10">
    <source>
        <dbReference type="ARBA" id="ARBA00023136"/>
    </source>
</evidence>
<comment type="similarity">
    <text evidence="2">Belongs to the fatty acid desaturase type 2 family.</text>
</comment>
<protein>
    <submittedName>
        <fullName evidence="14">Delta 9 acyl-lipid fatty acid desaturase</fullName>
    </submittedName>
</protein>
<keyword evidence="4 12" id="KW-0812">Transmembrane</keyword>